<evidence type="ECO:0000256" key="4">
    <source>
        <dbReference type="ARBA" id="ARBA00022679"/>
    </source>
</evidence>
<dbReference type="GO" id="GO:0005829">
    <property type="term" value="C:cytosol"/>
    <property type="evidence" value="ECO:0007669"/>
    <property type="project" value="TreeGrafter"/>
</dbReference>
<dbReference type="InterPro" id="IPR020596">
    <property type="entry name" value="rRNA_Ade_Mease_Trfase_CS"/>
</dbReference>
<reference evidence="10 11" key="1">
    <citation type="submission" date="2019-08" db="EMBL/GenBank/DDBJ databases">
        <title>Complete genome sequence of Thermosulfurimonas marina SU872T, an anaerobic thermophilic chemolithoautotrophic bacterium isolated from a shallow marine hydrothermal vent.</title>
        <authorList>
            <person name="Allioux M."/>
            <person name="Jebbar M."/>
            <person name="Slobodkina G."/>
            <person name="Slobodkin A."/>
            <person name="Moalic Y."/>
            <person name="Frolova A."/>
            <person name="Shao Z."/>
            <person name="Alain K."/>
        </authorList>
    </citation>
    <scope>NUCLEOTIDE SEQUENCE [LARGE SCALE GENOMIC DNA]</scope>
    <source>
        <strain evidence="10 11">SU872</strain>
    </source>
</reference>
<evidence type="ECO:0000256" key="2">
    <source>
        <dbReference type="ARBA" id="ARBA00022552"/>
    </source>
</evidence>
<dbReference type="PANTHER" id="PTHR11727:SF7">
    <property type="entry name" value="DIMETHYLADENOSINE TRANSFERASE-RELATED"/>
    <property type="match status" value="1"/>
</dbReference>
<dbReference type="KEGG" id="tmai:FVE67_01645"/>
<feature type="binding site" evidence="7 8">
    <location>
        <position position="105"/>
    </location>
    <ligand>
        <name>S-adenosyl-L-methionine</name>
        <dbReference type="ChEBI" id="CHEBI:59789"/>
    </ligand>
</feature>
<dbReference type="CDD" id="cd02440">
    <property type="entry name" value="AdoMet_MTases"/>
    <property type="match status" value="1"/>
</dbReference>
<dbReference type="Gene3D" id="1.10.8.100">
    <property type="entry name" value="Ribosomal RNA adenine dimethylase-like, domain 2"/>
    <property type="match status" value="1"/>
</dbReference>
<dbReference type="GO" id="GO:0052908">
    <property type="term" value="F:16S rRNA (adenine(1518)-N(6)/adenine(1519)-N(6))-dimethyltransferase activity"/>
    <property type="evidence" value="ECO:0007669"/>
    <property type="project" value="UniProtKB-EC"/>
</dbReference>
<keyword evidence="6 7" id="KW-0694">RNA-binding</keyword>
<comment type="similarity">
    <text evidence="7">Belongs to the class I-like SAM-binding methyltransferase superfamily. rRNA adenine N(6)-methyltransferase family. RsmA subfamily.</text>
</comment>
<feature type="binding site" evidence="7 8">
    <location>
        <position position="59"/>
    </location>
    <ligand>
        <name>S-adenosyl-L-methionine</name>
        <dbReference type="ChEBI" id="CHEBI:59789"/>
    </ligand>
</feature>
<keyword evidence="2 7" id="KW-0698">rRNA processing</keyword>
<dbReference type="InterPro" id="IPR001737">
    <property type="entry name" value="KsgA/Erm"/>
</dbReference>
<dbReference type="PANTHER" id="PTHR11727">
    <property type="entry name" value="DIMETHYLADENOSINE TRANSFERASE"/>
    <property type="match status" value="1"/>
</dbReference>
<dbReference type="EC" id="2.1.1.182" evidence="7"/>
<evidence type="ECO:0000256" key="7">
    <source>
        <dbReference type="HAMAP-Rule" id="MF_00607"/>
    </source>
</evidence>
<proteinExistence type="inferred from homology"/>
<dbReference type="Gene3D" id="3.40.50.150">
    <property type="entry name" value="Vaccinia Virus protein VP39"/>
    <property type="match status" value="1"/>
</dbReference>
<dbReference type="PROSITE" id="PS51689">
    <property type="entry name" value="SAM_RNA_A_N6_MT"/>
    <property type="match status" value="1"/>
</dbReference>
<evidence type="ECO:0000313" key="10">
    <source>
        <dbReference type="EMBL" id="QJA05577.1"/>
    </source>
</evidence>
<evidence type="ECO:0000313" key="11">
    <source>
        <dbReference type="Proteomes" id="UP000501253"/>
    </source>
</evidence>
<accession>A0A6H1WQT4</accession>
<dbReference type="InterPro" id="IPR029063">
    <property type="entry name" value="SAM-dependent_MTases_sf"/>
</dbReference>
<evidence type="ECO:0000256" key="1">
    <source>
        <dbReference type="ARBA" id="ARBA00022490"/>
    </source>
</evidence>
<comment type="subcellular location">
    <subcellularLocation>
        <location evidence="7">Cytoplasm</location>
    </subcellularLocation>
</comment>
<dbReference type="InterPro" id="IPR023165">
    <property type="entry name" value="rRNA_Ade_diMease-like_C"/>
</dbReference>
<evidence type="ECO:0000256" key="3">
    <source>
        <dbReference type="ARBA" id="ARBA00022603"/>
    </source>
</evidence>
<comment type="catalytic activity">
    <reaction evidence="7">
        <text>adenosine(1518)/adenosine(1519) in 16S rRNA + 4 S-adenosyl-L-methionine = N(6)-dimethyladenosine(1518)/N(6)-dimethyladenosine(1519) in 16S rRNA + 4 S-adenosyl-L-homocysteine + 4 H(+)</text>
        <dbReference type="Rhea" id="RHEA:19609"/>
        <dbReference type="Rhea" id="RHEA-COMP:10232"/>
        <dbReference type="Rhea" id="RHEA-COMP:10233"/>
        <dbReference type="ChEBI" id="CHEBI:15378"/>
        <dbReference type="ChEBI" id="CHEBI:57856"/>
        <dbReference type="ChEBI" id="CHEBI:59789"/>
        <dbReference type="ChEBI" id="CHEBI:74411"/>
        <dbReference type="ChEBI" id="CHEBI:74493"/>
        <dbReference type="EC" id="2.1.1.182"/>
    </reaction>
</comment>
<dbReference type="InterPro" id="IPR011530">
    <property type="entry name" value="rRNA_adenine_dimethylase"/>
</dbReference>
<keyword evidence="11" id="KW-1185">Reference proteome</keyword>
<feature type="binding site" evidence="7 8">
    <location>
        <position position="130"/>
    </location>
    <ligand>
        <name>S-adenosyl-L-methionine</name>
        <dbReference type="ChEBI" id="CHEBI:59789"/>
    </ligand>
</feature>
<evidence type="ECO:0000256" key="8">
    <source>
        <dbReference type="PROSITE-ProRule" id="PRU01026"/>
    </source>
</evidence>
<dbReference type="SMART" id="SM00650">
    <property type="entry name" value="rADc"/>
    <property type="match status" value="1"/>
</dbReference>
<organism evidence="10 11">
    <name type="scientific">Thermosulfurimonas marina</name>
    <dbReference type="NCBI Taxonomy" id="2047767"/>
    <lineage>
        <taxon>Bacteria</taxon>
        <taxon>Pseudomonadati</taxon>
        <taxon>Thermodesulfobacteriota</taxon>
        <taxon>Thermodesulfobacteria</taxon>
        <taxon>Thermodesulfobacteriales</taxon>
        <taxon>Thermodesulfobacteriaceae</taxon>
        <taxon>Thermosulfurimonas</taxon>
    </lineage>
</organism>
<name>A0A6H1WQT4_9BACT</name>
<feature type="domain" description="Ribosomal RNA adenine methylase transferase N-terminal" evidence="9">
    <location>
        <begin position="64"/>
        <end position="237"/>
    </location>
</feature>
<dbReference type="GO" id="GO:0003723">
    <property type="term" value="F:RNA binding"/>
    <property type="evidence" value="ECO:0007669"/>
    <property type="project" value="UniProtKB-UniRule"/>
</dbReference>
<dbReference type="SUPFAM" id="SSF53335">
    <property type="entry name" value="S-adenosyl-L-methionine-dependent methyltransferases"/>
    <property type="match status" value="1"/>
</dbReference>
<feature type="binding site" evidence="7 8">
    <location>
        <position position="84"/>
    </location>
    <ligand>
        <name>S-adenosyl-L-methionine</name>
        <dbReference type="ChEBI" id="CHEBI:59789"/>
    </ligand>
</feature>
<protein>
    <recommendedName>
        <fullName evidence="7">Ribosomal RNA small subunit methyltransferase A</fullName>
        <ecNumber evidence="7">2.1.1.182</ecNumber>
    </recommendedName>
    <alternativeName>
        <fullName evidence="7">16S rRNA (adenine(1518)-N(6)/adenine(1519)-N(6))-dimethyltransferase</fullName>
    </alternativeName>
    <alternativeName>
        <fullName evidence="7">16S rRNA dimethyladenosine transferase</fullName>
    </alternativeName>
    <alternativeName>
        <fullName evidence="7">16S rRNA dimethylase</fullName>
    </alternativeName>
    <alternativeName>
        <fullName evidence="7">S-adenosylmethionine-6-N', N'-adenosyl(rRNA) dimethyltransferase</fullName>
    </alternativeName>
</protein>
<evidence type="ECO:0000256" key="5">
    <source>
        <dbReference type="ARBA" id="ARBA00022691"/>
    </source>
</evidence>
<keyword evidence="3 7" id="KW-0489">Methyltransferase</keyword>
<dbReference type="InterPro" id="IPR020598">
    <property type="entry name" value="rRNA_Ade_methylase_Trfase_N"/>
</dbReference>
<dbReference type="Pfam" id="PF00398">
    <property type="entry name" value="RrnaAD"/>
    <property type="match status" value="1"/>
</dbReference>
<sequence length="309" mass="35296">MRPWWRWPDTSPIKTPARPVWIWTSMPEVSFRALSYPSPREILSAFGLSARKSLGQHFLRRPETALRLVEAAGVSGERPVVELGAGLGLLTWALARRFPRVIAYELDERLLALLPRVYPWPEGVEFRKGDILRLDYAALFRELSGPLRLFGNLPYYLSSRLLFRLYQEAPLFEVCVFMFQKEVVDRLLAPPGGRTYGILSVLTALLTRAERLLVLPPAEFYPPPEVSSAVVKLEFLGKEVPSGLFRLLKAAFGRRRKKLLRNLETLYPRERIIRAFEELGLSEKVRAEAVAPEIFLELALRLEAGKTIQ</sequence>
<keyword evidence="4 7" id="KW-0808">Transferase</keyword>
<keyword evidence="5 7" id="KW-0949">S-adenosyl-L-methionine</keyword>
<dbReference type="AlphaFoldDB" id="A0A6H1WQT4"/>
<dbReference type="NCBIfam" id="TIGR00755">
    <property type="entry name" value="ksgA"/>
    <property type="match status" value="1"/>
</dbReference>
<dbReference type="PROSITE" id="PS01131">
    <property type="entry name" value="RRNA_A_DIMETH"/>
    <property type="match status" value="1"/>
</dbReference>
<dbReference type="Proteomes" id="UP000501253">
    <property type="component" value="Chromosome"/>
</dbReference>
<dbReference type="EMBL" id="CP042909">
    <property type="protein sequence ID" value="QJA05577.1"/>
    <property type="molecule type" value="Genomic_DNA"/>
</dbReference>
<feature type="binding site" evidence="7 8">
    <location>
        <position position="152"/>
    </location>
    <ligand>
        <name>S-adenosyl-L-methionine</name>
        <dbReference type="ChEBI" id="CHEBI:59789"/>
    </ligand>
</feature>
<keyword evidence="1 7" id="KW-0963">Cytoplasm</keyword>
<feature type="binding site" evidence="7 8">
    <location>
        <position position="57"/>
    </location>
    <ligand>
        <name>S-adenosyl-L-methionine</name>
        <dbReference type="ChEBI" id="CHEBI:59789"/>
    </ligand>
</feature>
<evidence type="ECO:0000256" key="6">
    <source>
        <dbReference type="ARBA" id="ARBA00022884"/>
    </source>
</evidence>
<evidence type="ECO:0000259" key="9">
    <source>
        <dbReference type="SMART" id="SM00650"/>
    </source>
</evidence>
<gene>
    <name evidence="7 10" type="primary">rsmA</name>
    <name evidence="7" type="synonym">ksgA</name>
    <name evidence="10" type="ORF">FVE67_01645</name>
</gene>
<dbReference type="HAMAP" id="MF_00607">
    <property type="entry name" value="16SrRNA_methyltr_A"/>
    <property type="match status" value="1"/>
</dbReference>
<comment type="function">
    <text evidence="7">Specifically dimethylates two adjacent adenosines (A1518 and A1519) in the loop of a conserved hairpin near the 3'-end of 16S rRNA in the 30S particle. May play a critical role in biogenesis of 30S subunits.</text>
</comment>